<dbReference type="AlphaFoldDB" id="A0AAV4B3U0"/>
<protein>
    <submittedName>
        <fullName evidence="1">Uncharacterized protein</fullName>
    </submittedName>
</protein>
<accession>A0AAV4B3U0</accession>
<evidence type="ECO:0000313" key="1">
    <source>
        <dbReference type="EMBL" id="GFO13034.1"/>
    </source>
</evidence>
<dbReference type="Proteomes" id="UP000735302">
    <property type="component" value="Unassembled WGS sequence"/>
</dbReference>
<sequence length="272" mass="30150">MGLEGRQSAQTQDVPARGLVGVRKEDNGNMQEAPKRGLMRVGIDNHNRGVPSTSCLACVDVKIVRHDDVGDTAIDAEPIRMDQPVFLGCIAPQLQGQGPACKTGSMETSGPVVENVRILSLDPATDENSHKRSSLRVGKAIHFAAPGANTQKIENYWKNAKRRFKQMSGTLDSMLPSNLDEFMWDGRSLSEAIRPRKMHIHTSAERLKDQIHYHNLILGIKGLRLTGTKQIATYLKQFLTTGSTNKISSPPRKRQRLMLHSSSNSYTFPEKP</sequence>
<proteinExistence type="predicted"/>
<reference evidence="1 2" key="1">
    <citation type="journal article" date="2021" name="Elife">
        <title>Chloroplast acquisition without the gene transfer in kleptoplastic sea slugs, Plakobranchus ocellatus.</title>
        <authorList>
            <person name="Maeda T."/>
            <person name="Takahashi S."/>
            <person name="Yoshida T."/>
            <person name="Shimamura S."/>
            <person name="Takaki Y."/>
            <person name="Nagai Y."/>
            <person name="Toyoda A."/>
            <person name="Suzuki Y."/>
            <person name="Arimoto A."/>
            <person name="Ishii H."/>
            <person name="Satoh N."/>
            <person name="Nishiyama T."/>
            <person name="Hasebe M."/>
            <person name="Maruyama T."/>
            <person name="Minagawa J."/>
            <person name="Obokata J."/>
            <person name="Shigenobu S."/>
        </authorList>
    </citation>
    <scope>NUCLEOTIDE SEQUENCE [LARGE SCALE GENOMIC DNA]</scope>
</reference>
<organism evidence="1 2">
    <name type="scientific">Plakobranchus ocellatus</name>
    <dbReference type="NCBI Taxonomy" id="259542"/>
    <lineage>
        <taxon>Eukaryota</taxon>
        <taxon>Metazoa</taxon>
        <taxon>Spiralia</taxon>
        <taxon>Lophotrochozoa</taxon>
        <taxon>Mollusca</taxon>
        <taxon>Gastropoda</taxon>
        <taxon>Heterobranchia</taxon>
        <taxon>Euthyneura</taxon>
        <taxon>Panpulmonata</taxon>
        <taxon>Sacoglossa</taxon>
        <taxon>Placobranchoidea</taxon>
        <taxon>Plakobranchidae</taxon>
        <taxon>Plakobranchus</taxon>
    </lineage>
</organism>
<gene>
    <name evidence="1" type="ORF">PoB_003953900</name>
</gene>
<dbReference type="EMBL" id="BLXT01004479">
    <property type="protein sequence ID" value="GFO13034.1"/>
    <property type="molecule type" value="Genomic_DNA"/>
</dbReference>
<comment type="caution">
    <text evidence="1">The sequence shown here is derived from an EMBL/GenBank/DDBJ whole genome shotgun (WGS) entry which is preliminary data.</text>
</comment>
<name>A0AAV4B3U0_9GAST</name>
<evidence type="ECO:0000313" key="2">
    <source>
        <dbReference type="Proteomes" id="UP000735302"/>
    </source>
</evidence>
<keyword evidence="2" id="KW-1185">Reference proteome</keyword>